<dbReference type="EMBL" id="UASJ01000001">
    <property type="protein sequence ID" value="SQB64227.1"/>
    <property type="molecule type" value="Genomic_DNA"/>
</dbReference>
<dbReference type="Proteomes" id="UP000250245">
    <property type="component" value="Unassembled WGS sequence"/>
</dbReference>
<dbReference type="RefSeq" id="WP_013188601.1">
    <property type="nucleotide sequence ID" value="NZ_CP068112.1"/>
</dbReference>
<keyword evidence="1" id="KW-0812">Transmembrane</keyword>
<organism evidence="2 3">
    <name type="scientific">Mobiluncus curtisii</name>
    <dbReference type="NCBI Taxonomy" id="2051"/>
    <lineage>
        <taxon>Bacteria</taxon>
        <taxon>Bacillati</taxon>
        <taxon>Actinomycetota</taxon>
        <taxon>Actinomycetes</taxon>
        <taxon>Actinomycetales</taxon>
        <taxon>Actinomycetaceae</taxon>
        <taxon>Mobiluncus</taxon>
    </lineage>
</organism>
<name>A0A2X2YKN9_9ACTO</name>
<proteinExistence type="predicted"/>
<feature type="transmembrane region" description="Helical" evidence="1">
    <location>
        <begin position="64"/>
        <end position="85"/>
    </location>
</feature>
<keyword evidence="1" id="KW-0472">Membrane</keyword>
<gene>
    <name evidence="2" type="ORF">NCTC11820_00561</name>
</gene>
<dbReference type="AlphaFoldDB" id="A0A2X2YKN9"/>
<sequence length="89" mass="9499">MENTTETIPLTANLKEENAAETLSKSPLEPRREHRSLAAIAFSVVFILIGLIVVGSALGVIVSLWTLILLIFGTSGIALLIGALAESRR</sequence>
<evidence type="ECO:0000256" key="1">
    <source>
        <dbReference type="SAM" id="Phobius"/>
    </source>
</evidence>
<protein>
    <submittedName>
        <fullName evidence="2">Uncharacterized protein</fullName>
    </submittedName>
</protein>
<reference evidence="2 3" key="1">
    <citation type="submission" date="2018-06" db="EMBL/GenBank/DDBJ databases">
        <authorList>
            <consortium name="Pathogen Informatics"/>
            <person name="Doyle S."/>
        </authorList>
    </citation>
    <scope>NUCLEOTIDE SEQUENCE [LARGE SCALE GENOMIC DNA]</scope>
    <source>
        <strain evidence="2 3">NCTC11820</strain>
    </source>
</reference>
<dbReference type="GeneID" id="55564296"/>
<evidence type="ECO:0000313" key="2">
    <source>
        <dbReference type="EMBL" id="SQB64227.1"/>
    </source>
</evidence>
<keyword evidence="1" id="KW-1133">Transmembrane helix</keyword>
<evidence type="ECO:0000313" key="3">
    <source>
        <dbReference type="Proteomes" id="UP000250245"/>
    </source>
</evidence>
<accession>A0A2X2YKN9</accession>
<feature type="transmembrane region" description="Helical" evidence="1">
    <location>
        <begin position="37"/>
        <end position="58"/>
    </location>
</feature>